<evidence type="ECO:0000313" key="3">
    <source>
        <dbReference type="Proteomes" id="UP000656042"/>
    </source>
</evidence>
<evidence type="ECO:0000259" key="1">
    <source>
        <dbReference type="PROSITE" id="PS50043"/>
    </source>
</evidence>
<dbReference type="AlphaFoldDB" id="A0A8J3BXZ7"/>
<evidence type="ECO:0000313" key="2">
    <source>
        <dbReference type="EMBL" id="GGK91164.1"/>
    </source>
</evidence>
<feature type="domain" description="HTH luxR-type" evidence="1">
    <location>
        <begin position="271"/>
        <end position="336"/>
    </location>
</feature>
<keyword evidence="3" id="KW-1185">Reference proteome</keyword>
<dbReference type="SMART" id="SM00421">
    <property type="entry name" value="HTH_LUXR"/>
    <property type="match status" value="1"/>
</dbReference>
<dbReference type="InterPro" id="IPR016032">
    <property type="entry name" value="Sig_transdc_resp-reg_C-effctor"/>
</dbReference>
<protein>
    <recommendedName>
        <fullName evidence="1">HTH luxR-type domain-containing protein</fullName>
    </recommendedName>
</protein>
<dbReference type="InterPro" id="IPR051797">
    <property type="entry name" value="TrmB-like"/>
</dbReference>
<dbReference type="PANTHER" id="PTHR34293:SF1">
    <property type="entry name" value="HTH-TYPE TRANSCRIPTIONAL REGULATOR TRMBL2"/>
    <property type="match status" value="1"/>
</dbReference>
<proteinExistence type="predicted"/>
<dbReference type="InterPro" id="IPR036388">
    <property type="entry name" value="WH-like_DNA-bd_sf"/>
</dbReference>
<gene>
    <name evidence="2" type="ORF">GCM10012284_26240</name>
</gene>
<dbReference type="RefSeq" id="WP_189079457.1">
    <property type="nucleotide sequence ID" value="NZ_BMMX01000009.1"/>
</dbReference>
<dbReference type="Gene3D" id="1.10.10.10">
    <property type="entry name" value="Winged helix-like DNA-binding domain superfamily/Winged helix DNA-binding domain"/>
    <property type="match status" value="2"/>
</dbReference>
<dbReference type="Pfam" id="PF00196">
    <property type="entry name" value="GerE"/>
    <property type="match status" value="1"/>
</dbReference>
<dbReference type="Proteomes" id="UP000656042">
    <property type="component" value="Unassembled WGS sequence"/>
</dbReference>
<comment type="caution">
    <text evidence="2">The sequence shown here is derived from an EMBL/GenBank/DDBJ whole genome shotgun (WGS) entry which is preliminary data.</text>
</comment>
<name>A0A8J3BXZ7_9ACTN</name>
<dbReference type="PANTHER" id="PTHR34293">
    <property type="entry name" value="HTH-TYPE TRANSCRIPTIONAL REGULATOR TRMBL2"/>
    <property type="match status" value="1"/>
</dbReference>
<sequence>MSQEETGTLPHATATPSLARWGLSVDADLVYRTMATFGARSAPQLSAELGLPPRRVHAALAELHEAGAAARRPDRPSPRRPVWASRPCDDVVARLRERRMQIADREAQASAHRRTLALVADGGHPAGSSVRHLPSRAATRARLADLVAVERHEHLAMNTEQAFDAESTRAAAPLDRVLAARGVRIRVIGLPPADRDLHVDPQMLDVPRCAYREADEVPLKLLVIDRRIALFPADPRDLERGYLEVSQPTMVRSLVALFDRHWASAADPREHGMPHILLSDRERELIALLAQGHTDVTAAEHLRISSRSVTNIMRGLMDRVGVENRFQLGLALGAAGAAGPRSPRTPPAEENR</sequence>
<dbReference type="SUPFAM" id="SSF46894">
    <property type="entry name" value="C-terminal effector domain of the bipartite response regulators"/>
    <property type="match status" value="1"/>
</dbReference>
<dbReference type="EMBL" id="BMMX01000009">
    <property type="protein sequence ID" value="GGK91164.1"/>
    <property type="molecule type" value="Genomic_DNA"/>
</dbReference>
<dbReference type="PROSITE" id="PS50043">
    <property type="entry name" value="HTH_LUXR_2"/>
    <property type="match status" value="1"/>
</dbReference>
<dbReference type="GO" id="GO:0003677">
    <property type="term" value="F:DNA binding"/>
    <property type="evidence" value="ECO:0007669"/>
    <property type="project" value="InterPro"/>
</dbReference>
<organism evidence="2 3">
    <name type="scientific">Mangrovihabitans endophyticus</name>
    <dbReference type="NCBI Taxonomy" id="1751298"/>
    <lineage>
        <taxon>Bacteria</taxon>
        <taxon>Bacillati</taxon>
        <taxon>Actinomycetota</taxon>
        <taxon>Actinomycetes</taxon>
        <taxon>Micromonosporales</taxon>
        <taxon>Micromonosporaceae</taxon>
        <taxon>Mangrovihabitans</taxon>
    </lineage>
</organism>
<reference evidence="2" key="2">
    <citation type="submission" date="2020-09" db="EMBL/GenBank/DDBJ databases">
        <authorList>
            <person name="Sun Q."/>
            <person name="Zhou Y."/>
        </authorList>
    </citation>
    <scope>NUCLEOTIDE SEQUENCE</scope>
    <source>
        <strain evidence="2">CGMCC 4.7299</strain>
    </source>
</reference>
<dbReference type="InterPro" id="IPR000792">
    <property type="entry name" value="Tscrpt_reg_LuxR_C"/>
</dbReference>
<reference evidence="2" key="1">
    <citation type="journal article" date="2014" name="Int. J. Syst. Evol. Microbiol.">
        <title>Complete genome sequence of Corynebacterium casei LMG S-19264T (=DSM 44701T), isolated from a smear-ripened cheese.</title>
        <authorList>
            <consortium name="US DOE Joint Genome Institute (JGI-PGF)"/>
            <person name="Walter F."/>
            <person name="Albersmeier A."/>
            <person name="Kalinowski J."/>
            <person name="Ruckert C."/>
        </authorList>
    </citation>
    <scope>NUCLEOTIDE SEQUENCE</scope>
    <source>
        <strain evidence="2">CGMCC 4.7299</strain>
    </source>
</reference>
<accession>A0A8J3BXZ7</accession>
<dbReference type="GO" id="GO:0006355">
    <property type="term" value="P:regulation of DNA-templated transcription"/>
    <property type="evidence" value="ECO:0007669"/>
    <property type="project" value="InterPro"/>
</dbReference>